<evidence type="ECO:0000256" key="2">
    <source>
        <dbReference type="SAM" id="Phobius"/>
    </source>
</evidence>
<name>A0ABR2HNJ8_9EUKA</name>
<keyword evidence="2" id="KW-1133">Transmembrane helix</keyword>
<keyword evidence="4" id="KW-1185">Reference proteome</keyword>
<organism evidence="3 4">
    <name type="scientific">Tritrichomonas musculus</name>
    <dbReference type="NCBI Taxonomy" id="1915356"/>
    <lineage>
        <taxon>Eukaryota</taxon>
        <taxon>Metamonada</taxon>
        <taxon>Parabasalia</taxon>
        <taxon>Tritrichomonadida</taxon>
        <taxon>Tritrichomonadidae</taxon>
        <taxon>Tritrichomonas</taxon>
    </lineage>
</organism>
<dbReference type="EMBL" id="JAPFFF010000025">
    <property type="protein sequence ID" value="KAK8849952.1"/>
    <property type="molecule type" value="Genomic_DNA"/>
</dbReference>
<evidence type="ECO:0000256" key="1">
    <source>
        <dbReference type="SAM" id="MobiDB-lite"/>
    </source>
</evidence>
<feature type="compositionally biased region" description="Acidic residues" evidence="1">
    <location>
        <begin position="385"/>
        <end position="398"/>
    </location>
</feature>
<dbReference type="Proteomes" id="UP001470230">
    <property type="component" value="Unassembled WGS sequence"/>
</dbReference>
<keyword evidence="2" id="KW-0472">Membrane</keyword>
<protein>
    <submittedName>
        <fullName evidence="3">Uncharacterized protein</fullName>
    </submittedName>
</protein>
<feature type="region of interest" description="Disordered" evidence="1">
    <location>
        <begin position="377"/>
        <end position="411"/>
    </location>
</feature>
<keyword evidence="2" id="KW-0812">Transmembrane</keyword>
<evidence type="ECO:0000313" key="3">
    <source>
        <dbReference type="EMBL" id="KAK8849952.1"/>
    </source>
</evidence>
<reference evidence="3 4" key="1">
    <citation type="submission" date="2024-04" db="EMBL/GenBank/DDBJ databases">
        <title>Tritrichomonas musculus Genome.</title>
        <authorList>
            <person name="Alves-Ferreira E."/>
            <person name="Grigg M."/>
            <person name="Lorenzi H."/>
            <person name="Galac M."/>
        </authorList>
    </citation>
    <scope>NUCLEOTIDE SEQUENCE [LARGE SCALE GENOMIC DNA]</scope>
    <source>
        <strain evidence="3 4">EAF2021</strain>
    </source>
</reference>
<gene>
    <name evidence="3" type="ORF">M9Y10_018545</name>
</gene>
<sequence length="453" mass="51253">MMLLLCLPYLIVSNPNISFGIIDGCCSDETMKEYHGRIEEFAKLCKKDPSIEGCDELEINSMSNGNDIESFISGMSDKTGELYLIVSCYTGIIDFNKLRNKKLVSIIYYDVDYCTLNIRSGEEEKSEFIRPDYIYKKMNNFIKKQIYSNNLTSSNKKSAKEIPIIQIAGNIKKKVPFLHLMYGKYKIVNNDLNCQNAYFDGMEHIKSNYKVTSDYFLDNYQREIDEKNEIITSENFHVGEYAIVLEYNNDPIRIDYHDNFVKIFVIDNEITDNEFQVPFDVMKKLGIITTSNNITINKADETISQIRNINITIMEYVKIPGEDIDEGTQLKSLLEKTKIKLTATGWKDSPLKPNVSFTFDENMYEIEKTDATDLAIVENPPITDVGDDDGDGDSDDESSNEKNEGSKSSKSKTPMIIGISVAAAVVVIGIVIVVVVVIVSKKKISVDNSSSNQ</sequence>
<accession>A0ABR2HNJ8</accession>
<proteinExistence type="predicted"/>
<comment type="caution">
    <text evidence="3">The sequence shown here is derived from an EMBL/GenBank/DDBJ whole genome shotgun (WGS) entry which is preliminary data.</text>
</comment>
<evidence type="ECO:0000313" key="4">
    <source>
        <dbReference type="Proteomes" id="UP001470230"/>
    </source>
</evidence>
<feature type="transmembrane region" description="Helical" evidence="2">
    <location>
        <begin position="415"/>
        <end position="439"/>
    </location>
</feature>